<comment type="caution">
    <text evidence="1">The sequence shown here is derived from an EMBL/GenBank/DDBJ whole genome shotgun (WGS) entry which is preliminary data.</text>
</comment>
<proteinExistence type="predicted"/>
<sequence>MLIKHPRFPFCSPFLYNRESHESPISEVLIKERSKGKEVVDGRDKRIEESRRKASEEADELIRFFQEASYDTMTFKIPPISAVRILKRKVREVEGGEGRLPRFLPMHNNKGNNDEFEKEKIRKLQNVGENPSGGLEMANSFVDSISTKIINCNFKIVEALQLCEVAKDLTGELGFRRLYEPRHWWKLGMGRNVYTSLDIGGTLAREEVGRRGNKRGIKFVSP</sequence>
<dbReference type="Proteomes" id="UP000266861">
    <property type="component" value="Unassembled WGS sequence"/>
</dbReference>
<name>A0A397J398_9GLOM</name>
<dbReference type="AlphaFoldDB" id="A0A397J398"/>
<protein>
    <submittedName>
        <fullName evidence="1">Uncharacterized protein</fullName>
    </submittedName>
</protein>
<dbReference type="EMBL" id="PQFF01000135">
    <property type="protein sequence ID" value="RHZ79553.1"/>
    <property type="molecule type" value="Genomic_DNA"/>
</dbReference>
<gene>
    <name evidence="1" type="ORF">Glove_144g131</name>
</gene>
<accession>A0A397J398</accession>
<keyword evidence="2" id="KW-1185">Reference proteome</keyword>
<organism evidence="1 2">
    <name type="scientific">Diversispora epigaea</name>
    <dbReference type="NCBI Taxonomy" id="1348612"/>
    <lineage>
        <taxon>Eukaryota</taxon>
        <taxon>Fungi</taxon>
        <taxon>Fungi incertae sedis</taxon>
        <taxon>Mucoromycota</taxon>
        <taxon>Glomeromycotina</taxon>
        <taxon>Glomeromycetes</taxon>
        <taxon>Diversisporales</taxon>
        <taxon>Diversisporaceae</taxon>
        <taxon>Diversispora</taxon>
    </lineage>
</organism>
<dbReference type="OrthoDB" id="10601182at2759"/>
<evidence type="ECO:0000313" key="1">
    <source>
        <dbReference type="EMBL" id="RHZ79553.1"/>
    </source>
</evidence>
<reference evidence="1 2" key="1">
    <citation type="submission" date="2018-08" db="EMBL/GenBank/DDBJ databases">
        <title>Genome and evolution of the arbuscular mycorrhizal fungus Diversispora epigaea (formerly Glomus versiforme) and its bacterial endosymbionts.</title>
        <authorList>
            <person name="Sun X."/>
            <person name="Fei Z."/>
            <person name="Harrison M."/>
        </authorList>
    </citation>
    <scope>NUCLEOTIDE SEQUENCE [LARGE SCALE GENOMIC DNA]</scope>
    <source>
        <strain evidence="1 2">IT104</strain>
    </source>
</reference>
<evidence type="ECO:0000313" key="2">
    <source>
        <dbReference type="Proteomes" id="UP000266861"/>
    </source>
</evidence>